<proteinExistence type="inferred from homology"/>
<gene>
    <name evidence="4" type="ORF">Pcinc_019479</name>
</gene>
<dbReference type="GO" id="GO:0016671">
    <property type="term" value="F:oxidoreductase activity, acting on a sulfur group of donors, disulfide as acceptor"/>
    <property type="evidence" value="ECO:0007669"/>
    <property type="project" value="InterPro"/>
</dbReference>
<dbReference type="Proteomes" id="UP001286313">
    <property type="component" value="Unassembled WGS sequence"/>
</dbReference>
<reference evidence="4" key="1">
    <citation type="submission" date="2023-10" db="EMBL/GenBank/DDBJ databases">
        <title>Genome assemblies of two species of porcelain crab, Petrolisthes cinctipes and Petrolisthes manimaculis (Anomura: Porcellanidae).</title>
        <authorList>
            <person name="Angst P."/>
        </authorList>
    </citation>
    <scope>NUCLEOTIDE SEQUENCE</scope>
    <source>
        <strain evidence="4">PB745_01</strain>
        <tissue evidence="4">Gill</tissue>
    </source>
</reference>
<keyword evidence="3" id="KW-1133">Transmembrane helix</keyword>
<dbReference type="PANTHER" id="PTHR13234">
    <property type="entry name" value="GAMMA-INTERFERON INDUCIBLE LYSOSOMAL THIOL REDUCTASE GILT"/>
    <property type="match status" value="1"/>
</dbReference>
<organism evidence="4 5">
    <name type="scientific">Petrolisthes cinctipes</name>
    <name type="common">Flat porcelain crab</name>
    <dbReference type="NCBI Taxonomy" id="88211"/>
    <lineage>
        <taxon>Eukaryota</taxon>
        <taxon>Metazoa</taxon>
        <taxon>Ecdysozoa</taxon>
        <taxon>Arthropoda</taxon>
        <taxon>Crustacea</taxon>
        <taxon>Multicrustacea</taxon>
        <taxon>Malacostraca</taxon>
        <taxon>Eumalacostraca</taxon>
        <taxon>Eucarida</taxon>
        <taxon>Decapoda</taxon>
        <taxon>Pleocyemata</taxon>
        <taxon>Anomura</taxon>
        <taxon>Galatheoidea</taxon>
        <taxon>Porcellanidae</taxon>
        <taxon>Petrolisthes</taxon>
    </lineage>
</organism>
<comment type="similarity">
    <text evidence="1">Belongs to the GILT family.</text>
</comment>
<keyword evidence="3" id="KW-0472">Membrane</keyword>
<dbReference type="Pfam" id="PF03227">
    <property type="entry name" value="GILT"/>
    <property type="match status" value="1"/>
</dbReference>
<evidence type="ECO:0000313" key="5">
    <source>
        <dbReference type="Proteomes" id="UP001286313"/>
    </source>
</evidence>
<evidence type="ECO:0000256" key="3">
    <source>
        <dbReference type="SAM" id="Phobius"/>
    </source>
</evidence>
<dbReference type="AlphaFoldDB" id="A0AAE1FK36"/>
<dbReference type="InterPro" id="IPR004911">
    <property type="entry name" value="Interferon-induced_GILT"/>
</dbReference>
<protein>
    <recommendedName>
        <fullName evidence="6">Gamma-interferon-inducible lysosomal thiol reductase</fullName>
    </recommendedName>
</protein>
<keyword evidence="2" id="KW-0325">Glycoprotein</keyword>
<feature type="transmembrane region" description="Helical" evidence="3">
    <location>
        <begin position="7"/>
        <end position="24"/>
    </location>
</feature>
<accession>A0AAE1FK36</accession>
<keyword evidence="3" id="KW-0812">Transmembrane</keyword>
<sequence>MGGGRIVVRVIILLLMVVLSWKIWDYTALPANTTHEFKVKETVREQVQQDEGACCKDEKSVLLAPAVTQHEEVEVEAFPPMRVEVYYEALCPDSRYFVIKHLLPTYNKLKDIITVALVPYGKASTHEKEGRYSFKCQHGPVECRANTVHACVTNLIKDETKQLEIVSCMIEKNDNPMKVGQKCVEKFGEQWEGVEGCVNGEKGESILKHMGDMTHSLNPPVTFIPTILIDGSQAGQAKILQDLHKFLCRKYKGPKPASC</sequence>
<evidence type="ECO:0008006" key="6">
    <source>
        <dbReference type="Google" id="ProtNLM"/>
    </source>
</evidence>
<comment type="caution">
    <text evidence="4">The sequence shown here is derived from an EMBL/GenBank/DDBJ whole genome shotgun (WGS) entry which is preliminary data.</text>
</comment>
<dbReference type="PANTHER" id="PTHR13234:SF71">
    <property type="entry name" value="GAMMA-INTERFERON-INDUCIBLE LYSOSOMAL THIOL REDUCTASE-LIKE PROTEIN"/>
    <property type="match status" value="1"/>
</dbReference>
<evidence type="ECO:0000256" key="1">
    <source>
        <dbReference type="ARBA" id="ARBA00005679"/>
    </source>
</evidence>
<dbReference type="EMBL" id="JAWQEG010001935">
    <property type="protein sequence ID" value="KAK3875670.1"/>
    <property type="molecule type" value="Genomic_DNA"/>
</dbReference>
<evidence type="ECO:0000313" key="4">
    <source>
        <dbReference type="EMBL" id="KAK3875670.1"/>
    </source>
</evidence>
<name>A0AAE1FK36_PETCI</name>
<keyword evidence="5" id="KW-1185">Reference proteome</keyword>
<evidence type="ECO:0000256" key="2">
    <source>
        <dbReference type="ARBA" id="ARBA00023180"/>
    </source>
</evidence>